<gene>
    <name evidence="1" type="ORF">M9Y10_012009</name>
</gene>
<sequence>MQNQDLEKILYKFKIKSYSNFKEDLFQSRNELKIIIIDEYKEGERNKYFFVCFDHSLFIFSPNQEENSSFPSNFISIHKDSTIYFLKDNKKEDCKFNNFLKEISNFSKQFSITNTEYQSVFDKIKNSILD</sequence>
<proteinExistence type="predicted"/>
<name>A0ABR2ICQ3_9EUKA</name>
<evidence type="ECO:0000313" key="2">
    <source>
        <dbReference type="Proteomes" id="UP001470230"/>
    </source>
</evidence>
<reference evidence="1 2" key="1">
    <citation type="submission" date="2024-04" db="EMBL/GenBank/DDBJ databases">
        <title>Tritrichomonas musculus Genome.</title>
        <authorList>
            <person name="Alves-Ferreira E."/>
            <person name="Grigg M."/>
            <person name="Lorenzi H."/>
            <person name="Galac M."/>
        </authorList>
    </citation>
    <scope>NUCLEOTIDE SEQUENCE [LARGE SCALE GENOMIC DNA]</scope>
    <source>
        <strain evidence="1 2">EAF2021</strain>
    </source>
</reference>
<comment type="caution">
    <text evidence="1">The sequence shown here is derived from an EMBL/GenBank/DDBJ whole genome shotgun (WGS) entry which is preliminary data.</text>
</comment>
<dbReference type="Proteomes" id="UP001470230">
    <property type="component" value="Unassembled WGS sequence"/>
</dbReference>
<protein>
    <submittedName>
        <fullName evidence="1">Uncharacterized protein</fullName>
    </submittedName>
</protein>
<evidence type="ECO:0000313" key="1">
    <source>
        <dbReference type="EMBL" id="KAK8860345.1"/>
    </source>
</evidence>
<organism evidence="1 2">
    <name type="scientific">Tritrichomonas musculus</name>
    <dbReference type="NCBI Taxonomy" id="1915356"/>
    <lineage>
        <taxon>Eukaryota</taxon>
        <taxon>Metamonada</taxon>
        <taxon>Parabasalia</taxon>
        <taxon>Tritrichomonadida</taxon>
        <taxon>Tritrichomonadidae</taxon>
        <taxon>Tritrichomonas</taxon>
    </lineage>
</organism>
<accession>A0ABR2ICQ3</accession>
<keyword evidence="2" id="KW-1185">Reference proteome</keyword>
<dbReference type="EMBL" id="JAPFFF010000018">
    <property type="protein sequence ID" value="KAK8860345.1"/>
    <property type="molecule type" value="Genomic_DNA"/>
</dbReference>